<dbReference type="HOGENOM" id="CLU_1776458_0_0_11"/>
<dbReference type="PATRIC" id="fig|1352936.5.peg.5320"/>
<reference evidence="1 2" key="1">
    <citation type="journal article" date="2014" name="Genome Announc.">
        <title>Draft Genome Sequence of Streptomyces roseochromogenes subsp. oscitans DS 12.976, Producer of the Aminocoumarin Antibiotic Clorobiocin.</title>
        <authorList>
            <person name="Ruckert C."/>
            <person name="Kalinowski J."/>
            <person name="Heide L."/>
            <person name="Apel A.K."/>
        </authorList>
    </citation>
    <scope>NUCLEOTIDE SEQUENCE [LARGE SCALE GENOMIC DNA]</scope>
    <source>
        <strain evidence="1 2">DS 12.976</strain>
    </source>
</reference>
<dbReference type="AlphaFoldDB" id="V6KEE7"/>
<gene>
    <name evidence="1" type="ORF">M878_25510</name>
</gene>
<sequence>MGFVMFDATAEVAAVRSAYGPEEERALAVYGDVVAAFDAAGLPAYVETRGGLAICAYAPDGTMMVVACQDFLPLNRAMVTGWHLAHVSEDGPSPKWRCIVHDTVPDDVCCDEPGDLRLGPLVNAAKAHLAACDHTREAAAAAGGAS</sequence>
<comment type="caution">
    <text evidence="1">The sequence shown here is derived from an EMBL/GenBank/DDBJ whole genome shotgun (WGS) entry which is preliminary data.</text>
</comment>
<protein>
    <submittedName>
        <fullName evidence="1">Uncharacterized protein</fullName>
    </submittedName>
</protein>
<dbReference type="STRING" id="1352936.M878_25510"/>
<evidence type="ECO:0000313" key="1">
    <source>
        <dbReference type="EMBL" id="EST27359.1"/>
    </source>
</evidence>
<proteinExistence type="predicted"/>
<organism evidence="1 2">
    <name type="scientific">Streptomyces roseochromogenus subsp. oscitans DS 12.976</name>
    <dbReference type="NCBI Taxonomy" id="1352936"/>
    <lineage>
        <taxon>Bacteria</taxon>
        <taxon>Bacillati</taxon>
        <taxon>Actinomycetota</taxon>
        <taxon>Actinomycetes</taxon>
        <taxon>Kitasatosporales</taxon>
        <taxon>Streptomycetaceae</taxon>
        <taxon>Streptomyces</taxon>
    </lineage>
</organism>
<name>V6KEE7_STRRC</name>
<dbReference type="EMBL" id="AWQX01000214">
    <property type="protein sequence ID" value="EST27359.1"/>
    <property type="molecule type" value="Genomic_DNA"/>
</dbReference>
<keyword evidence="2" id="KW-1185">Reference proteome</keyword>
<evidence type="ECO:0000313" key="2">
    <source>
        <dbReference type="Proteomes" id="UP000017984"/>
    </source>
</evidence>
<accession>V6KEE7</accession>
<dbReference type="Proteomes" id="UP000017984">
    <property type="component" value="Chromosome"/>
</dbReference>